<dbReference type="InterPro" id="IPR021384">
    <property type="entry name" value="Mediator_Med21"/>
</dbReference>
<keyword evidence="7 10" id="KW-0804">Transcription</keyword>
<comment type="caution">
    <text evidence="13">The sequence shown here is derived from an EMBL/GenBank/DDBJ whole genome shotgun (WGS) entry which is preliminary data.</text>
</comment>
<comment type="subcellular location">
    <subcellularLocation>
        <location evidence="1 10">Nucleus</location>
    </subcellularLocation>
</comment>
<dbReference type="Gene3D" id="6.10.280.10">
    <property type="entry name" value="Mediator complex, subunit Med21"/>
    <property type="match status" value="1"/>
</dbReference>
<dbReference type="OrthoDB" id="526653at2759"/>
<dbReference type="GO" id="GO:0016592">
    <property type="term" value="C:mediator complex"/>
    <property type="evidence" value="ECO:0007669"/>
    <property type="project" value="UniProtKB-UniRule"/>
</dbReference>
<dbReference type="Pfam" id="PF11221">
    <property type="entry name" value="Med21"/>
    <property type="match status" value="1"/>
</dbReference>
<feature type="coiled-coil region" evidence="11">
    <location>
        <begin position="83"/>
        <end position="145"/>
    </location>
</feature>
<proteinExistence type="inferred from homology"/>
<keyword evidence="6 10" id="KW-0010">Activator</keyword>
<comment type="similarity">
    <text evidence="2 10">Belongs to the Mediator complex subunit 21 family.</text>
</comment>
<gene>
    <name evidence="13" type="ORF">EK21DRAFT_57115</name>
</gene>
<evidence type="ECO:0000256" key="2">
    <source>
        <dbReference type="ARBA" id="ARBA00005770"/>
    </source>
</evidence>
<evidence type="ECO:0000256" key="1">
    <source>
        <dbReference type="ARBA" id="ARBA00004123"/>
    </source>
</evidence>
<evidence type="ECO:0000256" key="7">
    <source>
        <dbReference type="ARBA" id="ARBA00023163"/>
    </source>
</evidence>
<protein>
    <recommendedName>
        <fullName evidence="4 10">Mediator of RNA polymerase II transcription subunit 21</fullName>
    </recommendedName>
</protein>
<dbReference type="SUPFAM" id="SSF140718">
    <property type="entry name" value="Mediator hinge subcomplex-like"/>
    <property type="match status" value="1"/>
</dbReference>
<sequence>MSDILTQIQDEIDFLLNMMQSQVSYIKRNAPPSVPPGQQRVDTFAEVQAKTSTENTQTSTIPSQPTQPAQPEPVSQEQFQEDLKEMARDVVLKQQQMEALIANLPGLNVSEEQQIERMKQLERELEELETERAQAVKVKEALLKKVEDKIMGVGKVR</sequence>
<reference evidence="13" key="1">
    <citation type="journal article" date="2020" name="Stud. Mycol.">
        <title>101 Dothideomycetes genomes: a test case for predicting lifestyles and emergence of pathogens.</title>
        <authorList>
            <person name="Haridas S."/>
            <person name="Albert R."/>
            <person name="Binder M."/>
            <person name="Bloem J."/>
            <person name="Labutti K."/>
            <person name="Salamov A."/>
            <person name="Andreopoulos B."/>
            <person name="Baker S."/>
            <person name="Barry K."/>
            <person name="Bills G."/>
            <person name="Bluhm B."/>
            <person name="Cannon C."/>
            <person name="Castanera R."/>
            <person name="Culley D."/>
            <person name="Daum C."/>
            <person name="Ezra D."/>
            <person name="Gonzalez J."/>
            <person name="Henrissat B."/>
            <person name="Kuo A."/>
            <person name="Liang C."/>
            <person name="Lipzen A."/>
            <person name="Lutzoni F."/>
            <person name="Magnuson J."/>
            <person name="Mondo S."/>
            <person name="Nolan M."/>
            <person name="Ohm R."/>
            <person name="Pangilinan J."/>
            <person name="Park H.-J."/>
            <person name="Ramirez L."/>
            <person name="Alfaro M."/>
            <person name="Sun H."/>
            <person name="Tritt A."/>
            <person name="Yoshinaga Y."/>
            <person name="Zwiers L.-H."/>
            <person name="Turgeon B."/>
            <person name="Goodwin S."/>
            <person name="Spatafora J."/>
            <person name="Crous P."/>
            <person name="Grigoriev I."/>
        </authorList>
    </citation>
    <scope>NUCLEOTIDE SEQUENCE</scope>
    <source>
        <strain evidence="13">CBS 110217</strain>
    </source>
</reference>
<accession>A0A9P4HHI6</accession>
<evidence type="ECO:0000256" key="9">
    <source>
        <dbReference type="ARBA" id="ARBA00025687"/>
    </source>
</evidence>
<keyword evidence="5 10" id="KW-0805">Transcription regulation</keyword>
<comment type="function">
    <text evidence="9 10">Component of the Mediator complex, a coactivator involved in the regulated transcription of nearly all RNA polymerase II-dependent genes. Mediator functions as a bridge to convey information from gene-specific regulatory proteins to the basal RNA polymerase II transcription machinery. Mediator is recruited to promoters by direct interactions with regulatory proteins and serves as a scaffold for the assembly of a functional preinitiation complex with RNA polymerase II and the general transcription factors.</text>
</comment>
<name>A0A9P4HHI6_9PLEO</name>
<evidence type="ECO:0000256" key="5">
    <source>
        <dbReference type="ARBA" id="ARBA00023015"/>
    </source>
</evidence>
<evidence type="ECO:0000256" key="12">
    <source>
        <dbReference type="SAM" id="MobiDB-lite"/>
    </source>
</evidence>
<feature type="region of interest" description="Disordered" evidence="12">
    <location>
        <begin position="46"/>
        <end position="80"/>
    </location>
</feature>
<dbReference type="GO" id="GO:0003712">
    <property type="term" value="F:transcription coregulator activity"/>
    <property type="evidence" value="ECO:0007669"/>
    <property type="project" value="TreeGrafter"/>
</dbReference>
<dbReference type="EMBL" id="ML978162">
    <property type="protein sequence ID" value="KAF2034137.1"/>
    <property type="molecule type" value="Genomic_DNA"/>
</dbReference>
<evidence type="ECO:0000256" key="8">
    <source>
        <dbReference type="ARBA" id="ARBA00023242"/>
    </source>
</evidence>
<evidence type="ECO:0000313" key="14">
    <source>
        <dbReference type="Proteomes" id="UP000799777"/>
    </source>
</evidence>
<evidence type="ECO:0000256" key="4">
    <source>
        <dbReference type="ARBA" id="ARBA00019691"/>
    </source>
</evidence>
<dbReference type="InterPro" id="IPR037212">
    <property type="entry name" value="Med7/Med21-like"/>
</dbReference>
<feature type="compositionally biased region" description="Low complexity" evidence="12">
    <location>
        <begin position="56"/>
        <end position="69"/>
    </location>
</feature>
<organism evidence="13 14">
    <name type="scientific">Setomelanomma holmii</name>
    <dbReference type="NCBI Taxonomy" id="210430"/>
    <lineage>
        <taxon>Eukaryota</taxon>
        <taxon>Fungi</taxon>
        <taxon>Dikarya</taxon>
        <taxon>Ascomycota</taxon>
        <taxon>Pezizomycotina</taxon>
        <taxon>Dothideomycetes</taxon>
        <taxon>Pleosporomycetidae</taxon>
        <taxon>Pleosporales</taxon>
        <taxon>Pleosporineae</taxon>
        <taxon>Phaeosphaeriaceae</taxon>
        <taxon>Setomelanomma</taxon>
    </lineage>
</organism>
<dbReference type="PANTHER" id="PTHR13381">
    <property type="entry name" value="RNA POLYMERASE II HOLOENZYME COMPONENT SRB7"/>
    <property type="match status" value="1"/>
</dbReference>
<keyword evidence="14" id="KW-1185">Reference proteome</keyword>
<evidence type="ECO:0000256" key="10">
    <source>
        <dbReference type="RuleBase" id="RU366036"/>
    </source>
</evidence>
<dbReference type="PANTHER" id="PTHR13381:SF0">
    <property type="entry name" value="MEDIATOR OF RNA POLYMERASE II TRANSCRIPTION SUBUNIT 21"/>
    <property type="match status" value="1"/>
</dbReference>
<evidence type="ECO:0000256" key="11">
    <source>
        <dbReference type="SAM" id="Coils"/>
    </source>
</evidence>
<keyword evidence="11" id="KW-0175">Coiled coil</keyword>
<evidence type="ECO:0000313" key="13">
    <source>
        <dbReference type="EMBL" id="KAF2034137.1"/>
    </source>
</evidence>
<keyword evidence="8 10" id="KW-0539">Nucleus</keyword>
<dbReference type="Proteomes" id="UP000799777">
    <property type="component" value="Unassembled WGS sequence"/>
</dbReference>
<evidence type="ECO:0000256" key="3">
    <source>
        <dbReference type="ARBA" id="ARBA00011837"/>
    </source>
</evidence>
<comment type="subunit">
    <text evidence="3 10">Component of the Mediator complex.</text>
</comment>
<dbReference type="AlphaFoldDB" id="A0A9P4HHI6"/>
<evidence type="ECO:0000256" key="6">
    <source>
        <dbReference type="ARBA" id="ARBA00023159"/>
    </source>
</evidence>
<dbReference type="GO" id="GO:0006357">
    <property type="term" value="P:regulation of transcription by RNA polymerase II"/>
    <property type="evidence" value="ECO:0007669"/>
    <property type="project" value="TreeGrafter"/>
</dbReference>